<protein>
    <submittedName>
        <fullName evidence="1">Uncharacterized protein</fullName>
    </submittedName>
</protein>
<dbReference type="RefSeq" id="WP_006775925.1">
    <property type="nucleotide sequence ID" value="NZ_GG667756.1"/>
</dbReference>
<dbReference type="AlphaFoldDB" id="D3APF1"/>
<comment type="caution">
    <text evidence="1">The sequence shown here is derived from an EMBL/GenBank/DDBJ whole genome shotgun (WGS) entry which is preliminary data.</text>
</comment>
<sequence>EDDINRHNEDNFIFSSEYAGLVEKYKEEKILTSDIADAFIEKVLVDRNHDIEIIFKFQDEIDKIYERIAC</sequence>
<reference evidence="1 2" key="1">
    <citation type="submission" date="2010-01" db="EMBL/GenBank/DDBJ databases">
        <authorList>
            <person name="Weinstock G."/>
            <person name="Sodergren E."/>
            <person name="Clifton S."/>
            <person name="Fulton L."/>
            <person name="Fulton B."/>
            <person name="Courtney L."/>
            <person name="Fronick C."/>
            <person name="Harrison M."/>
            <person name="Strong C."/>
            <person name="Farmer C."/>
            <person name="Delahaunty K."/>
            <person name="Markovic C."/>
            <person name="Hall O."/>
            <person name="Minx P."/>
            <person name="Tomlinson C."/>
            <person name="Mitreva M."/>
            <person name="Nelson J."/>
            <person name="Hou S."/>
            <person name="Wollam A."/>
            <person name="Pepin K.H."/>
            <person name="Johnson M."/>
            <person name="Bhonagiri V."/>
            <person name="Nash W.E."/>
            <person name="Warren W."/>
            <person name="Chinwalla A."/>
            <person name="Mardis E.R."/>
            <person name="Wilson R.K."/>
        </authorList>
    </citation>
    <scope>NUCLEOTIDE SEQUENCE [LARGE SCALE GENOMIC DNA]</scope>
    <source>
        <strain evidence="1 2">DSM 13479</strain>
    </source>
</reference>
<dbReference type="Proteomes" id="UP000004968">
    <property type="component" value="Unassembled WGS sequence"/>
</dbReference>
<organism evidence="1 2">
    <name type="scientific">Hungatella hathewayi DSM 13479</name>
    <dbReference type="NCBI Taxonomy" id="566550"/>
    <lineage>
        <taxon>Bacteria</taxon>
        <taxon>Bacillati</taxon>
        <taxon>Bacillota</taxon>
        <taxon>Clostridia</taxon>
        <taxon>Lachnospirales</taxon>
        <taxon>Lachnospiraceae</taxon>
        <taxon>Hungatella</taxon>
    </lineage>
</organism>
<dbReference type="HOGENOM" id="CLU_2745998_0_0_9"/>
<proteinExistence type="predicted"/>
<evidence type="ECO:0000313" key="1">
    <source>
        <dbReference type="EMBL" id="EFC96312.1"/>
    </source>
</evidence>
<evidence type="ECO:0000313" key="2">
    <source>
        <dbReference type="Proteomes" id="UP000004968"/>
    </source>
</evidence>
<name>D3APF1_9FIRM</name>
<feature type="non-terminal residue" evidence="1">
    <location>
        <position position="1"/>
    </location>
</feature>
<accession>D3APF1</accession>
<gene>
    <name evidence="1" type="ORF">CLOSTHATH_05503</name>
</gene>
<dbReference type="EMBL" id="ACIO01000576">
    <property type="protein sequence ID" value="EFC96312.1"/>
    <property type="molecule type" value="Genomic_DNA"/>
</dbReference>